<organism evidence="1 2">
    <name type="scientific">Apiospora arundinis</name>
    <dbReference type="NCBI Taxonomy" id="335852"/>
    <lineage>
        <taxon>Eukaryota</taxon>
        <taxon>Fungi</taxon>
        <taxon>Dikarya</taxon>
        <taxon>Ascomycota</taxon>
        <taxon>Pezizomycotina</taxon>
        <taxon>Sordariomycetes</taxon>
        <taxon>Xylariomycetidae</taxon>
        <taxon>Amphisphaeriales</taxon>
        <taxon>Apiosporaceae</taxon>
        <taxon>Apiospora</taxon>
    </lineage>
</organism>
<comment type="caution">
    <text evidence="1">The sequence shown here is derived from an EMBL/GenBank/DDBJ whole genome shotgun (WGS) entry which is preliminary data.</text>
</comment>
<dbReference type="EMBL" id="JAPCWZ010000004">
    <property type="protein sequence ID" value="KAK8869379.1"/>
    <property type="molecule type" value="Genomic_DNA"/>
</dbReference>
<proteinExistence type="predicted"/>
<evidence type="ECO:0000313" key="1">
    <source>
        <dbReference type="EMBL" id="KAK8869379.1"/>
    </source>
</evidence>
<name>A0ABR2IXU4_9PEZI</name>
<accession>A0ABR2IXU4</accession>
<sequence length="152" mass="17233">MKGNQPEGGSQPLKRRKPFTVPNFVWQSIIVPELVYLLYPTLWSLPANCHGSSLSSPFGRFPHAEDPFRFIPCTDTSLPSFLFDPNPDHWSWGNRTSSSSITTEQQDDPHAGRNIYMCGYRCPAQLHQQVRFAHREARCNQVPGLGSFGRDD</sequence>
<protein>
    <submittedName>
        <fullName evidence="1">Alpha/Beta hydrolase protein</fullName>
    </submittedName>
</protein>
<dbReference type="Proteomes" id="UP001390339">
    <property type="component" value="Unassembled WGS sequence"/>
</dbReference>
<keyword evidence="2" id="KW-1185">Reference proteome</keyword>
<evidence type="ECO:0000313" key="2">
    <source>
        <dbReference type="Proteomes" id="UP001390339"/>
    </source>
</evidence>
<keyword evidence="1" id="KW-0378">Hydrolase</keyword>
<gene>
    <name evidence="1" type="ORF">PGQ11_007957</name>
</gene>
<dbReference type="GO" id="GO:0016787">
    <property type="term" value="F:hydrolase activity"/>
    <property type="evidence" value="ECO:0007669"/>
    <property type="project" value="UniProtKB-KW"/>
</dbReference>
<reference evidence="1 2" key="1">
    <citation type="journal article" date="2024" name="IMA Fungus">
        <title>Apiospora arundinis, a panoply of carbohydrate-active enzymes and secondary metabolites.</title>
        <authorList>
            <person name="Sorensen T."/>
            <person name="Petersen C."/>
            <person name="Muurmann A.T."/>
            <person name="Christiansen J.V."/>
            <person name="Brundto M.L."/>
            <person name="Overgaard C.K."/>
            <person name="Boysen A.T."/>
            <person name="Wollenberg R.D."/>
            <person name="Larsen T.O."/>
            <person name="Sorensen J.L."/>
            <person name="Nielsen K.L."/>
            <person name="Sondergaard T.E."/>
        </authorList>
    </citation>
    <scope>NUCLEOTIDE SEQUENCE [LARGE SCALE GENOMIC DNA]</scope>
    <source>
        <strain evidence="1 2">AAU 773</strain>
    </source>
</reference>